<dbReference type="InterPro" id="IPR026902">
    <property type="entry name" value="RnfC_N"/>
</dbReference>
<protein>
    <recommendedName>
        <fullName evidence="8">Ion-translocating oxidoreductase complex subunit C</fullName>
        <ecNumber evidence="8">7.-.-.-</ecNumber>
    </recommendedName>
    <alternativeName>
        <fullName evidence="8">Rnf electron transport complex subunit C</fullName>
    </alternativeName>
</protein>
<dbReference type="PROSITE" id="PS00198">
    <property type="entry name" value="4FE4S_FER_1"/>
    <property type="match status" value="2"/>
</dbReference>
<dbReference type="PROSITE" id="PS51379">
    <property type="entry name" value="4FE4S_FER_2"/>
    <property type="match status" value="2"/>
</dbReference>
<dbReference type="InterPro" id="IPR017896">
    <property type="entry name" value="4Fe4S_Fe-S-bd"/>
</dbReference>
<dbReference type="Pfam" id="PF10531">
    <property type="entry name" value="SLBB"/>
    <property type="match status" value="1"/>
</dbReference>
<evidence type="ECO:0000256" key="1">
    <source>
        <dbReference type="ARBA" id="ARBA00022448"/>
    </source>
</evidence>
<keyword evidence="3 8" id="KW-0479">Metal-binding</keyword>
<dbReference type="EMBL" id="DVHL01000006">
    <property type="protein sequence ID" value="HIR65376.1"/>
    <property type="molecule type" value="Genomic_DNA"/>
</dbReference>
<proteinExistence type="inferred from homology"/>
<feature type="binding site" evidence="8">
    <location>
        <position position="377"/>
    </location>
    <ligand>
        <name>[4Fe-4S] cluster</name>
        <dbReference type="ChEBI" id="CHEBI:49883"/>
        <label>2</label>
    </ligand>
</feature>
<feature type="binding site" evidence="8">
    <location>
        <position position="416"/>
    </location>
    <ligand>
        <name>[4Fe-4S] cluster</name>
        <dbReference type="ChEBI" id="CHEBI:49883"/>
        <label>1</label>
    </ligand>
</feature>
<keyword evidence="4 8" id="KW-0677">Repeat</keyword>
<dbReference type="GO" id="GO:0051539">
    <property type="term" value="F:4 iron, 4 sulfur cluster binding"/>
    <property type="evidence" value="ECO:0007669"/>
    <property type="project" value="UniProtKB-KW"/>
</dbReference>
<evidence type="ECO:0000313" key="11">
    <source>
        <dbReference type="Proteomes" id="UP000824200"/>
    </source>
</evidence>
<dbReference type="AlphaFoldDB" id="A0A9D1J7K1"/>
<dbReference type="NCBIfam" id="TIGR01945">
    <property type="entry name" value="rnfC"/>
    <property type="match status" value="1"/>
</dbReference>
<reference evidence="10" key="1">
    <citation type="submission" date="2020-10" db="EMBL/GenBank/DDBJ databases">
        <authorList>
            <person name="Gilroy R."/>
        </authorList>
    </citation>
    <scope>NUCLEOTIDE SEQUENCE</scope>
    <source>
        <strain evidence="10">CHK121-14286</strain>
    </source>
</reference>
<feature type="binding site" evidence="8">
    <location>
        <position position="412"/>
    </location>
    <ligand>
        <name>[4Fe-4S] cluster</name>
        <dbReference type="ChEBI" id="CHEBI:49883"/>
        <label>2</label>
    </ligand>
</feature>
<keyword evidence="5 8" id="KW-0249">Electron transport</keyword>
<dbReference type="Proteomes" id="UP000824200">
    <property type="component" value="Unassembled WGS sequence"/>
</dbReference>
<dbReference type="HAMAP" id="MF_00461">
    <property type="entry name" value="RsxC_RnfC"/>
    <property type="match status" value="1"/>
</dbReference>
<organism evidence="10 11">
    <name type="scientific">Candidatus Fimimonas gallinarum</name>
    <dbReference type="NCBI Taxonomy" id="2840821"/>
    <lineage>
        <taxon>Bacteria</taxon>
        <taxon>Pseudomonadati</taxon>
        <taxon>Myxococcota</taxon>
        <taxon>Myxococcia</taxon>
        <taxon>Myxococcales</taxon>
        <taxon>Cystobacterineae</taxon>
        <taxon>Myxococcaceae</taxon>
        <taxon>Myxococcaceae incertae sedis</taxon>
        <taxon>Candidatus Fimimonas</taxon>
    </lineage>
</organism>
<sequence length="438" mass="47048">MKTFRGGVHIPDNKSLSENIAIEQMPIVADYYVSLSQHIGKPAELVVKAGEEVKEGQLVAKASSFVSANIHSPICGEVVGVEKRKNAQGATVDYLHIKSNGKQDVQLMPALHNPTRQEIIDRIAEAGIVGMGGAGFPTAVKIQPKDPVDSLIINAAECEPYLNCDNRVMIERTEQFVQGVRLLATACNVPNVYIGIEANKMEAYAALVALDGVVGEKDPKREGDIVVVLLKKKYPQGAEKTLIKACVNREVPVGGLPAAVGCIVNNVSTAYAVYDAVVNGVPLYKRVMTVSGRGISQPRNIEVRIGTSLTSIVEFCGGLKDDTVKLVSGGPMMGFSLAGLDVCTTKTDSGFLALTDKEASTVLPTNCINCGRCATVCPMHLMPMYIDFYATVGDVDNAVKYGAMNCFECGTCAYVCPAKRPIVQSVRLTKMKMKERKK</sequence>
<feature type="domain" description="4Fe-4S ferredoxin-type" evidence="9">
    <location>
        <begin position="397"/>
        <end position="426"/>
    </location>
</feature>
<evidence type="ECO:0000313" key="10">
    <source>
        <dbReference type="EMBL" id="HIR65376.1"/>
    </source>
</evidence>
<keyword evidence="1 8" id="KW-0813">Transport</keyword>
<dbReference type="EC" id="7.-.-.-" evidence="8"/>
<reference evidence="10" key="2">
    <citation type="journal article" date="2021" name="PeerJ">
        <title>Extensive microbial diversity within the chicken gut microbiome revealed by metagenomics and culture.</title>
        <authorList>
            <person name="Gilroy R."/>
            <person name="Ravi A."/>
            <person name="Getino M."/>
            <person name="Pursley I."/>
            <person name="Horton D.L."/>
            <person name="Alikhan N.F."/>
            <person name="Baker D."/>
            <person name="Gharbi K."/>
            <person name="Hall N."/>
            <person name="Watson M."/>
            <person name="Adriaenssens E.M."/>
            <person name="Foster-Nyarko E."/>
            <person name="Jarju S."/>
            <person name="Secka A."/>
            <person name="Antonio M."/>
            <person name="Oren A."/>
            <person name="Chaudhuri R.R."/>
            <person name="La Ragione R."/>
            <person name="Hildebrand F."/>
            <person name="Pallen M.J."/>
        </authorList>
    </citation>
    <scope>NUCLEOTIDE SEQUENCE</scope>
    <source>
        <strain evidence="10">CHK121-14286</strain>
    </source>
</reference>
<dbReference type="Gene3D" id="3.10.20.600">
    <property type="match status" value="1"/>
</dbReference>
<evidence type="ECO:0000256" key="7">
    <source>
        <dbReference type="ARBA" id="ARBA00023014"/>
    </source>
</evidence>
<dbReference type="InterPro" id="IPR011538">
    <property type="entry name" value="Nuo51_FMN-bd"/>
</dbReference>
<evidence type="ECO:0000259" key="9">
    <source>
        <dbReference type="PROSITE" id="PS51379"/>
    </source>
</evidence>
<dbReference type="Gene3D" id="3.40.50.11540">
    <property type="entry name" value="NADH-ubiquinone oxidoreductase 51kDa subunit"/>
    <property type="match status" value="1"/>
</dbReference>
<evidence type="ECO:0000256" key="3">
    <source>
        <dbReference type="ARBA" id="ARBA00022723"/>
    </source>
</evidence>
<feature type="domain" description="4Fe-4S ferredoxin-type" evidence="9">
    <location>
        <begin position="358"/>
        <end position="387"/>
    </location>
</feature>
<dbReference type="GO" id="GO:0009055">
    <property type="term" value="F:electron transfer activity"/>
    <property type="evidence" value="ECO:0007669"/>
    <property type="project" value="InterPro"/>
</dbReference>
<feature type="binding site" evidence="8">
    <location>
        <position position="406"/>
    </location>
    <ligand>
        <name>[4Fe-4S] cluster</name>
        <dbReference type="ChEBI" id="CHEBI:49883"/>
        <label>2</label>
    </ligand>
</feature>
<dbReference type="Gene3D" id="3.30.70.20">
    <property type="match status" value="1"/>
</dbReference>
<dbReference type="InterPro" id="IPR017900">
    <property type="entry name" value="4Fe4S_Fe_S_CS"/>
</dbReference>
<dbReference type="NCBIfam" id="NF003454">
    <property type="entry name" value="PRK05035.1"/>
    <property type="match status" value="1"/>
</dbReference>
<dbReference type="PANTHER" id="PTHR43034:SF2">
    <property type="entry name" value="ION-TRANSLOCATING OXIDOREDUCTASE COMPLEX SUBUNIT C"/>
    <property type="match status" value="1"/>
</dbReference>
<dbReference type="GO" id="GO:0022900">
    <property type="term" value="P:electron transport chain"/>
    <property type="evidence" value="ECO:0007669"/>
    <property type="project" value="UniProtKB-UniRule"/>
</dbReference>
<dbReference type="GO" id="GO:0046872">
    <property type="term" value="F:metal ion binding"/>
    <property type="evidence" value="ECO:0007669"/>
    <property type="project" value="UniProtKB-KW"/>
</dbReference>
<feature type="binding site" evidence="8">
    <location>
        <position position="373"/>
    </location>
    <ligand>
        <name>[4Fe-4S] cluster</name>
        <dbReference type="ChEBI" id="CHEBI:49883"/>
        <label>1</label>
    </ligand>
</feature>
<evidence type="ECO:0000256" key="4">
    <source>
        <dbReference type="ARBA" id="ARBA00022737"/>
    </source>
</evidence>
<keyword evidence="7 8" id="KW-0411">Iron-sulfur</keyword>
<gene>
    <name evidence="10" type="primary">rsxC</name>
    <name evidence="8" type="synonym">rnfC</name>
    <name evidence="10" type="ORF">IAC95_00575</name>
</gene>
<evidence type="ECO:0000256" key="6">
    <source>
        <dbReference type="ARBA" id="ARBA00023004"/>
    </source>
</evidence>
<dbReference type="PANTHER" id="PTHR43034">
    <property type="entry name" value="ION-TRANSLOCATING OXIDOREDUCTASE COMPLEX SUBUNIT C"/>
    <property type="match status" value="1"/>
</dbReference>
<keyword evidence="8" id="KW-1003">Cell membrane</keyword>
<feature type="binding site" evidence="8">
    <location>
        <position position="367"/>
    </location>
    <ligand>
        <name>[4Fe-4S] cluster</name>
        <dbReference type="ChEBI" id="CHEBI:49883"/>
        <label>1</label>
    </ligand>
</feature>
<keyword evidence="6 8" id="KW-0408">Iron</keyword>
<dbReference type="Pfam" id="PF01512">
    <property type="entry name" value="Complex1_51K"/>
    <property type="match status" value="1"/>
</dbReference>
<comment type="similarity">
    <text evidence="8">Belongs to the 4Fe4S bacterial-type ferredoxin family. RnfC subfamily.</text>
</comment>
<dbReference type="InterPro" id="IPR037225">
    <property type="entry name" value="Nuo51_FMN-bd_sf"/>
</dbReference>
<dbReference type="InterPro" id="IPR019554">
    <property type="entry name" value="Soluble_ligand-bd"/>
</dbReference>
<dbReference type="GO" id="GO:0005886">
    <property type="term" value="C:plasma membrane"/>
    <property type="evidence" value="ECO:0007669"/>
    <property type="project" value="UniProtKB-SubCell"/>
</dbReference>
<dbReference type="InterPro" id="IPR010208">
    <property type="entry name" value="Ion_transpt_RnfC/RsxC"/>
</dbReference>
<dbReference type="Pfam" id="PF13375">
    <property type="entry name" value="RnfC_N"/>
    <property type="match status" value="1"/>
</dbReference>
<comment type="subcellular location">
    <subcellularLocation>
        <location evidence="8">Cell membrane</location>
        <topology evidence="8">Peripheral membrane protein</topology>
    </subcellularLocation>
</comment>
<comment type="subunit">
    <text evidence="8">The complex is composed of six subunits: RnfA, RnfB, RnfC, RnfD, RnfE and RnfG.</text>
</comment>
<evidence type="ECO:0000256" key="2">
    <source>
        <dbReference type="ARBA" id="ARBA00022485"/>
    </source>
</evidence>
<feature type="binding site" evidence="8">
    <location>
        <position position="409"/>
    </location>
    <ligand>
        <name>[4Fe-4S] cluster</name>
        <dbReference type="ChEBI" id="CHEBI:49883"/>
        <label>2</label>
    </ligand>
</feature>
<accession>A0A9D1J7K1</accession>
<evidence type="ECO:0000256" key="5">
    <source>
        <dbReference type="ARBA" id="ARBA00022982"/>
    </source>
</evidence>
<dbReference type="SUPFAM" id="SSF142019">
    <property type="entry name" value="Nqo1 FMN-binding domain-like"/>
    <property type="match status" value="1"/>
</dbReference>
<name>A0A9D1J7K1_9BACT</name>
<keyword evidence="8" id="KW-1278">Translocase</keyword>
<comment type="cofactor">
    <cofactor evidence="8">
        <name>[4Fe-4S] cluster</name>
        <dbReference type="ChEBI" id="CHEBI:49883"/>
    </cofactor>
    <text evidence="8">Binds 2 [4Fe-4S] clusters per subunit.</text>
</comment>
<evidence type="ECO:0000256" key="8">
    <source>
        <dbReference type="HAMAP-Rule" id="MF_00461"/>
    </source>
</evidence>
<dbReference type="SUPFAM" id="SSF46548">
    <property type="entry name" value="alpha-helical ferredoxin"/>
    <property type="match status" value="1"/>
</dbReference>
<comment type="function">
    <text evidence="8">Part of a membrane-bound complex that couples electron transfer with translocation of ions across the membrane.</text>
</comment>
<keyword evidence="8" id="KW-0472">Membrane</keyword>
<dbReference type="Pfam" id="PF12838">
    <property type="entry name" value="Fer4_7"/>
    <property type="match status" value="1"/>
</dbReference>
<feature type="binding site" evidence="8">
    <location>
        <position position="370"/>
    </location>
    <ligand>
        <name>[4Fe-4S] cluster</name>
        <dbReference type="ChEBI" id="CHEBI:49883"/>
        <label>1</label>
    </ligand>
</feature>
<comment type="caution">
    <text evidence="10">The sequence shown here is derived from an EMBL/GenBank/DDBJ whole genome shotgun (WGS) entry which is preliminary data.</text>
</comment>
<keyword evidence="2 8" id="KW-0004">4Fe-4S</keyword>